<dbReference type="Gene3D" id="3.40.50.720">
    <property type="entry name" value="NAD(P)-binding Rossmann-like Domain"/>
    <property type="match status" value="2"/>
</dbReference>
<organism evidence="4">
    <name type="scientific">Klebsiella pneumoniae</name>
    <dbReference type="NCBI Taxonomy" id="573"/>
    <lineage>
        <taxon>Bacteria</taxon>
        <taxon>Pseudomonadati</taxon>
        <taxon>Pseudomonadota</taxon>
        <taxon>Gammaproteobacteria</taxon>
        <taxon>Enterobacterales</taxon>
        <taxon>Enterobacteriaceae</taxon>
        <taxon>Klebsiella/Raoultella group</taxon>
        <taxon>Klebsiella</taxon>
        <taxon>Klebsiella pneumoniae complex</taxon>
    </lineage>
</organism>
<name>A0A8B0SSC3_KLEPN</name>
<dbReference type="InterPro" id="IPR050223">
    <property type="entry name" value="D-isomer_2-hydroxyacid_DH"/>
</dbReference>
<accession>A0A8B0SSC3</accession>
<dbReference type="SUPFAM" id="SSF52283">
    <property type="entry name" value="Formate/glycerate dehydrogenase catalytic domain-like"/>
    <property type="match status" value="1"/>
</dbReference>
<dbReference type="InterPro" id="IPR006139">
    <property type="entry name" value="D-isomer_2_OHA_DH_cat_dom"/>
</dbReference>
<dbReference type="GO" id="GO:0030267">
    <property type="term" value="F:glyoxylate reductase (NADPH) activity"/>
    <property type="evidence" value="ECO:0007669"/>
    <property type="project" value="TreeGrafter"/>
</dbReference>
<dbReference type="GO" id="GO:0050609">
    <property type="term" value="F:phosphonate dehydrogenase activity"/>
    <property type="evidence" value="ECO:0007669"/>
    <property type="project" value="UniProtKB-EC"/>
</dbReference>
<dbReference type="SUPFAM" id="SSF51735">
    <property type="entry name" value="NAD(P)-binding Rossmann-fold domains"/>
    <property type="match status" value="1"/>
</dbReference>
<dbReference type="AlphaFoldDB" id="A0A8B0SSC3"/>
<protein>
    <submittedName>
        <fullName evidence="4">Phosphonate dehydrogenase</fullName>
        <ecNumber evidence="4">1.20.1.1</ecNumber>
    </submittedName>
</protein>
<evidence type="ECO:0000313" key="4">
    <source>
        <dbReference type="EMBL" id="QTX14175.1"/>
    </source>
</evidence>
<sequence>MLPKLVITHRVHDEILQLLAPHCELVTNQTDSTLTREEILRRCRDAQAMMAFMPDRVDADFLQACPELRVVGCALKGFDNFDVDACTARGVWLTFVPDLLTVPTAELAIGLAVGLGRHLRAADAFVRSGEFRGWQPQFYGTGLDNATVGILGMGAIGLAMAERLQGWGATLQYHEAKALDTQTEQRLGLRRGVQRTLRQLGLHPAGASLECRYPASGQRRAACPRTAGRFCL</sequence>
<keyword evidence="2 4" id="KW-0560">Oxidoreductase</keyword>
<dbReference type="InterPro" id="IPR036291">
    <property type="entry name" value="NAD(P)-bd_dom_sf"/>
</dbReference>
<comment type="similarity">
    <text evidence="1">Belongs to the D-isomer specific 2-hydroxyacid dehydrogenase family.</text>
</comment>
<dbReference type="Pfam" id="PF00389">
    <property type="entry name" value="2-Hacid_dh"/>
    <property type="match status" value="1"/>
</dbReference>
<geneLocation type="plasmid" evidence="4">
    <name>p17-15-vir-like</name>
</geneLocation>
<dbReference type="PANTHER" id="PTHR10996:SF257">
    <property type="entry name" value="GLYOXYLATE REDUCTASE 1"/>
    <property type="match status" value="1"/>
</dbReference>
<dbReference type="GO" id="GO:0051287">
    <property type="term" value="F:NAD binding"/>
    <property type="evidence" value="ECO:0007669"/>
    <property type="project" value="InterPro"/>
</dbReference>
<dbReference type="PANTHER" id="PTHR10996">
    <property type="entry name" value="2-HYDROXYACID DEHYDROGENASE-RELATED"/>
    <property type="match status" value="1"/>
</dbReference>
<proteinExistence type="inferred from homology"/>
<dbReference type="EMBL" id="MN956836">
    <property type="protein sequence ID" value="QTX14175.1"/>
    <property type="molecule type" value="Genomic_DNA"/>
</dbReference>
<evidence type="ECO:0000256" key="2">
    <source>
        <dbReference type="ARBA" id="ARBA00023002"/>
    </source>
</evidence>
<feature type="domain" description="D-isomer specific 2-hydroxyacid dehydrogenase catalytic" evidence="3">
    <location>
        <begin position="6"/>
        <end position="172"/>
    </location>
</feature>
<keyword evidence="4" id="KW-0614">Plasmid</keyword>
<dbReference type="EC" id="1.20.1.1" evidence="4"/>
<dbReference type="GO" id="GO:0008465">
    <property type="term" value="F:hydroxypyruvate reductase (NADH) activity"/>
    <property type="evidence" value="ECO:0007669"/>
    <property type="project" value="TreeGrafter"/>
</dbReference>
<dbReference type="GO" id="GO:0005829">
    <property type="term" value="C:cytosol"/>
    <property type="evidence" value="ECO:0007669"/>
    <property type="project" value="TreeGrafter"/>
</dbReference>
<reference evidence="4" key="1">
    <citation type="submission" date="2020-01" db="EMBL/GenBank/DDBJ databases">
        <authorList>
            <person name="Qin S."/>
        </authorList>
    </citation>
    <scope>NUCLEOTIDE SEQUENCE</scope>
    <source>
        <strain evidence="4">CVir17-16-YZ6g</strain>
        <plasmid evidence="4">p17-15-vir-like</plasmid>
    </source>
</reference>
<evidence type="ECO:0000259" key="3">
    <source>
        <dbReference type="Pfam" id="PF00389"/>
    </source>
</evidence>
<evidence type="ECO:0000256" key="1">
    <source>
        <dbReference type="ARBA" id="ARBA00005854"/>
    </source>
</evidence>